<keyword evidence="1" id="KW-0614">Plasmid</keyword>
<accession>A0A1A9KMB5</accession>
<evidence type="ECO:0000313" key="1">
    <source>
        <dbReference type="EMBL" id="ANI18936.1"/>
    </source>
</evidence>
<sequence>MVKRTPAPGSAAELIAQQGIEALRGRPLKDGNTIVYIANTEVDRLQAEEKEDQESGEFLFPAWRKRVYGGESPDAQMVRWVNLNTVLPTQDLIEEDHHG</sequence>
<dbReference type="AlphaFoldDB" id="A0A1A9KMB5"/>
<evidence type="ECO:0000313" key="2">
    <source>
        <dbReference type="Proteomes" id="UP000077748"/>
    </source>
</evidence>
<organism evidence="1 2">
    <name type="scientific">Pseudomonas citronellolis</name>
    <dbReference type="NCBI Taxonomy" id="53408"/>
    <lineage>
        <taxon>Bacteria</taxon>
        <taxon>Pseudomonadati</taxon>
        <taxon>Pseudomonadota</taxon>
        <taxon>Gammaproteobacteria</taxon>
        <taxon>Pseudomonadales</taxon>
        <taxon>Pseudomonadaceae</taxon>
        <taxon>Pseudomonas</taxon>
    </lineage>
</organism>
<name>A0A1A9KMB5_9PSED</name>
<protein>
    <submittedName>
        <fullName evidence="1">Uncharacterized protein</fullName>
    </submittedName>
</protein>
<gene>
    <name evidence="1" type="ORF">A9C11_33325</name>
</gene>
<dbReference type="EMBL" id="CP015879">
    <property type="protein sequence ID" value="ANI18936.1"/>
    <property type="molecule type" value="Genomic_DNA"/>
</dbReference>
<proteinExistence type="predicted"/>
<reference evidence="1 2" key="1">
    <citation type="submission" date="2016-05" db="EMBL/GenBank/DDBJ databases">
        <title>Genome Sequence of Pseudomonas citronellolis Strain SJTE-3, an Estrogens and Persistent Organic Pollutants degradation strain.</title>
        <authorList>
            <person name="Liang R."/>
        </authorList>
    </citation>
    <scope>NUCLEOTIDE SEQUENCE [LARGE SCALE GENOMIC DNA]</scope>
    <source>
        <strain evidence="1 2">SJTE-3</strain>
        <plasmid evidence="2">Plasmid prbl16</plasmid>
    </source>
</reference>
<dbReference type="Proteomes" id="UP000077748">
    <property type="component" value="Plasmid pRBL16"/>
</dbReference>
<geneLocation type="plasmid" evidence="2">
    <name>prbl16</name>
</geneLocation>